<gene>
    <name evidence="2" type="ORF">P9847_18485</name>
</gene>
<sequence>MRSNKRIILISGWVARIRHERLNRLKNGERGSMVVEASLVMPMFILFVIFLIYMVQMTLISTALQSTVSDTVKMVSAHIYPVALAIEQKAPEKDENGQESAGSWSIPKLSLSDWAAQYTNTLPAPLNEWVAGAVARADEPLQNLKNQAAEAVLDPVVKPILKPYMESRLLDYERIHVSNIQIPNLKTRTDPYFSIEVSYELPMKVPFLNKKIVLQAKAQERLWIGETEAMSPGEGEAADEQSVQVLEKPDPAYVGKRAKVRVKVAPGASANLSVFYKSGQSTAKYLGEKQADSEGIIEWEWFVGTNTTPGTWPFVITTSDGHRTEVTFTVVKG</sequence>
<evidence type="ECO:0000313" key="3">
    <source>
        <dbReference type="Proteomes" id="UP001343257"/>
    </source>
</evidence>
<proteinExistence type="predicted"/>
<dbReference type="Proteomes" id="UP001343257">
    <property type="component" value="Unassembled WGS sequence"/>
</dbReference>
<organism evidence="2 3">
    <name type="scientific">Paenibacillus chibensis</name>
    <dbReference type="NCBI Taxonomy" id="59846"/>
    <lineage>
        <taxon>Bacteria</taxon>
        <taxon>Bacillati</taxon>
        <taxon>Bacillota</taxon>
        <taxon>Bacilli</taxon>
        <taxon>Bacillales</taxon>
        <taxon>Paenibacillaceae</taxon>
        <taxon>Paenibacillus</taxon>
    </lineage>
</organism>
<accession>A0ABU6PYZ2</accession>
<dbReference type="EMBL" id="JARTLD010000047">
    <property type="protein sequence ID" value="MED5019293.1"/>
    <property type="molecule type" value="Genomic_DNA"/>
</dbReference>
<name>A0ABU6PYZ2_9BACL</name>
<reference evidence="2 3" key="1">
    <citation type="submission" date="2023-03" db="EMBL/GenBank/DDBJ databases">
        <title>Bacillus Genome Sequencing.</title>
        <authorList>
            <person name="Dunlap C."/>
        </authorList>
    </citation>
    <scope>NUCLEOTIDE SEQUENCE [LARGE SCALE GENOMIC DNA]</scope>
    <source>
        <strain evidence="2 3">NRS-52</strain>
    </source>
</reference>
<protein>
    <submittedName>
        <fullName evidence="2">Pilus assembly protein</fullName>
    </submittedName>
</protein>
<keyword evidence="1" id="KW-1133">Transmembrane helix</keyword>
<feature type="transmembrane region" description="Helical" evidence="1">
    <location>
        <begin position="33"/>
        <end position="55"/>
    </location>
</feature>
<evidence type="ECO:0000256" key="1">
    <source>
        <dbReference type="SAM" id="Phobius"/>
    </source>
</evidence>
<keyword evidence="1" id="KW-0472">Membrane</keyword>
<comment type="caution">
    <text evidence="2">The sequence shown here is derived from an EMBL/GenBank/DDBJ whole genome shotgun (WGS) entry which is preliminary data.</text>
</comment>
<keyword evidence="1" id="KW-0812">Transmembrane</keyword>
<keyword evidence="3" id="KW-1185">Reference proteome</keyword>
<evidence type="ECO:0000313" key="2">
    <source>
        <dbReference type="EMBL" id="MED5019293.1"/>
    </source>
</evidence>